<evidence type="ECO:0000313" key="5">
    <source>
        <dbReference type="Proteomes" id="UP001530293"/>
    </source>
</evidence>
<gene>
    <name evidence="4" type="ORF">ACHAWU_007348</name>
</gene>
<feature type="region of interest" description="Disordered" evidence="1">
    <location>
        <begin position="201"/>
        <end position="239"/>
    </location>
</feature>
<evidence type="ECO:0000259" key="3">
    <source>
        <dbReference type="Pfam" id="PF01593"/>
    </source>
</evidence>
<feature type="compositionally biased region" description="Low complexity" evidence="1">
    <location>
        <begin position="51"/>
        <end position="61"/>
    </location>
</feature>
<dbReference type="InterPro" id="IPR050281">
    <property type="entry name" value="Flavin_monoamine_oxidase"/>
</dbReference>
<proteinExistence type="predicted"/>
<keyword evidence="5" id="KW-1185">Reference proteome</keyword>
<protein>
    <recommendedName>
        <fullName evidence="3">Amine oxidase domain-containing protein</fullName>
    </recommendedName>
</protein>
<keyword evidence="2" id="KW-0812">Transmembrane</keyword>
<dbReference type="SUPFAM" id="SSF51905">
    <property type="entry name" value="FAD/NAD(P)-binding domain"/>
    <property type="match status" value="1"/>
</dbReference>
<dbReference type="AlphaFoldDB" id="A0ABD3LYX3"/>
<feature type="transmembrane region" description="Helical" evidence="2">
    <location>
        <begin position="174"/>
        <end position="196"/>
    </location>
</feature>
<dbReference type="PANTHER" id="PTHR10742:SF410">
    <property type="entry name" value="LYSINE-SPECIFIC HISTONE DEMETHYLASE 2"/>
    <property type="match status" value="1"/>
</dbReference>
<dbReference type="Gene3D" id="3.50.50.60">
    <property type="entry name" value="FAD/NAD(P)-binding domain"/>
    <property type="match status" value="1"/>
</dbReference>
<feature type="region of interest" description="Disordered" evidence="1">
    <location>
        <begin position="103"/>
        <end position="168"/>
    </location>
</feature>
<dbReference type="Gene3D" id="3.90.660.10">
    <property type="match status" value="1"/>
</dbReference>
<feature type="compositionally biased region" description="Pro residues" evidence="1">
    <location>
        <begin position="71"/>
        <end position="81"/>
    </location>
</feature>
<organism evidence="4 5">
    <name type="scientific">Discostella pseudostelligera</name>
    <dbReference type="NCBI Taxonomy" id="259834"/>
    <lineage>
        <taxon>Eukaryota</taxon>
        <taxon>Sar</taxon>
        <taxon>Stramenopiles</taxon>
        <taxon>Ochrophyta</taxon>
        <taxon>Bacillariophyta</taxon>
        <taxon>Coscinodiscophyceae</taxon>
        <taxon>Thalassiosirophycidae</taxon>
        <taxon>Stephanodiscales</taxon>
        <taxon>Stephanodiscaceae</taxon>
        <taxon>Discostella</taxon>
    </lineage>
</organism>
<feature type="domain" description="Amine oxidase" evidence="3">
    <location>
        <begin position="289"/>
        <end position="757"/>
    </location>
</feature>
<evidence type="ECO:0000256" key="1">
    <source>
        <dbReference type="SAM" id="MobiDB-lite"/>
    </source>
</evidence>
<feature type="compositionally biased region" description="Pro residues" evidence="1">
    <location>
        <begin position="132"/>
        <end position="142"/>
    </location>
</feature>
<dbReference type="InterPro" id="IPR036188">
    <property type="entry name" value="FAD/NAD-bd_sf"/>
</dbReference>
<feature type="region of interest" description="Disordered" evidence="1">
    <location>
        <begin position="33"/>
        <end position="90"/>
    </location>
</feature>
<reference evidence="4 5" key="1">
    <citation type="submission" date="2024-10" db="EMBL/GenBank/DDBJ databases">
        <title>Updated reference genomes for cyclostephanoid diatoms.</title>
        <authorList>
            <person name="Roberts W.R."/>
            <person name="Alverson A.J."/>
        </authorList>
    </citation>
    <scope>NUCLEOTIDE SEQUENCE [LARGE SCALE GENOMIC DNA]</scope>
    <source>
        <strain evidence="4 5">AJA232-27</strain>
    </source>
</reference>
<accession>A0ABD3LYX3</accession>
<dbReference type="Pfam" id="PF01593">
    <property type="entry name" value="Amino_oxidase"/>
    <property type="match status" value="1"/>
</dbReference>
<evidence type="ECO:0000313" key="4">
    <source>
        <dbReference type="EMBL" id="KAL3756969.1"/>
    </source>
</evidence>
<dbReference type="InterPro" id="IPR002937">
    <property type="entry name" value="Amino_oxidase"/>
</dbReference>
<name>A0ABD3LYX3_9STRA</name>
<keyword evidence="2" id="KW-0472">Membrane</keyword>
<dbReference type="SUPFAM" id="SSF54373">
    <property type="entry name" value="FAD-linked reductases, C-terminal domain"/>
    <property type="match status" value="1"/>
</dbReference>
<evidence type="ECO:0000256" key="2">
    <source>
        <dbReference type="SAM" id="Phobius"/>
    </source>
</evidence>
<dbReference type="EMBL" id="JALLBG020000283">
    <property type="protein sequence ID" value="KAL3756969.1"/>
    <property type="molecule type" value="Genomic_DNA"/>
</dbReference>
<dbReference type="PANTHER" id="PTHR10742">
    <property type="entry name" value="FLAVIN MONOAMINE OXIDASE"/>
    <property type="match status" value="1"/>
</dbReference>
<feature type="compositionally biased region" description="Low complexity" evidence="1">
    <location>
        <begin position="143"/>
        <end position="168"/>
    </location>
</feature>
<feature type="compositionally biased region" description="Acidic residues" evidence="1">
    <location>
        <begin position="113"/>
        <end position="130"/>
    </location>
</feature>
<comment type="caution">
    <text evidence="4">The sequence shown here is derived from an EMBL/GenBank/DDBJ whole genome shotgun (WGS) entry which is preliminary data.</text>
</comment>
<dbReference type="Proteomes" id="UP001530293">
    <property type="component" value="Unassembled WGS sequence"/>
</dbReference>
<keyword evidence="2" id="KW-1133">Transmembrane helix</keyword>
<feature type="compositionally biased region" description="Low complexity" evidence="1">
    <location>
        <begin position="229"/>
        <end position="239"/>
    </location>
</feature>
<sequence length="767" mass="82063">MIDDVSMVPLAPTTAGRIVDEEAGVAHEAVVSTQAAQHEAEGDDSDIIGEAPATGAAAATTDEVIVATESPPSPPPPPPPTTREAPEPLDKTNMAFDPLIELDVEGGHREDIREEEEEEDDDDDYDDDDISVPPPPPPPMPPSMQGVGVVVVGSSSGSETIGSKSTNSKKTTKIAILAIVSILVCAGIGLGLGFGLTSGGGSSSSQNANYSNPVDSGSNSESESDGDGEVTSTATTSSTDATIWSTDSTISSIDVNVGDGSTTTTSATSTTTAGEIQMYDAVIIGAGWAGIRATDILLTEGINSILVLEANDYIGGRARSFNGMDGSTNNPDTIGSVNIPYDLGADWMYDNGNEMVTALTEGGYLDAVSSGNVDDDATTTSSVLLSTAQFYKVTNTDGGTMSAEVVEESDQWMEDVWNGFITFRENNLQDLAGLSYQEAIDQYIEQFSWTDDESLQLLNAIEDTMEYEYTADSSQLDISEIEYYPPGFSINTHYMGVPGLGFGNLAAKYAESTTVQEKILLNAKVVEINSSQVDSIGFTTVTYETNDGTNGVIVQAKTVLVTVSLGVLKANKINFIPSLPDSKLESISNMGFGTVNKCMMSWNNDEDLVWPEDEYWFLLLTPEDDGTQQQEKKYSPWTTFFNPSKFKGKPSLTAWLGGKEAIYAEENQTDDEILVDVMTNLRAMFPTIRDPDRVLITRWGQDPTSMGAYSYPVPGRDFYDDAAKLSEVYDNVYFAGEATGNGWATTQGAWRTGEAAALSMAERIKGR</sequence>